<dbReference type="CDD" id="cd01344">
    <property type="entry name" value="PL2_Passenger_AT"/>
    <property type="match status" value="1"/>
</dbReference>
<dbReference type="Pfam" id="PF13018">
    <property type="entry name" value="ESPR"/>
    <property type="match status" value="1"/>
</dbReference>
<dbReference type="InterPro" id="IPR006315">
    <property type="entry name" value="OM_autotransptr_brl_dom"/>
</dbReference>
<dbReference type="InterPro" id="IPR043990">
    <property type="entry name" value="AC_1"/>
</dbReference>
<dbReference type="NCBIfam" id="TIGR02601">
    <property type="entry name" value="autotrns_rpt"/>
    <property type="match status" value="3"/>
</dbReference>
<reference evidence="5" key="1">
    <citation type="submission" date="2017-09" db="EMBL/GenBank/DDBJ databases">
        <title>FDA dAtabase for Regulatory Grade micrObial Sequences (FDA-ARGOS): Supporting development and validation of Infectious Disease Dx tests.</title>
        <authorList>
            <person name="Minogue T."/>
            <person name="Wolcott M."/>
            <person name="Wasieloski L."/>
            <person name="Aguilar W."/>
            <person name="Moore D."/>
            <person name="Tallon L."/>
            <person name="Sadzewicz L."/>
            <person name="Ott S."/>
            <person name="Zhao X."/>
            <person name="Nagaraj S."/>
            <person name="Vavikolanu K."/>
            <person name="Aluvathingal J."/>
            <person name="Nadendla S."/>
            <person name="Sichtig H."/>
        </authorList>
    </citation>
    <scope>NUCLEOTIDE SEQUENCE [LARGE SCALE GENOMIC DNA]</scope>
    <source>
        <strain evidence="5">FDAARGOS_387</strain>
    </source>
</reference>
<dbReference type="GO" id="GO:0019867">
    <property type="term" value="C:outer membrane"/>
    <property type="evidence" value="ECO:0007669"/>
    <property type="project" value="InterPro"/>
</dbReference>
<evidence type="ECO:0000313" key="5">
    <source>
        <dbReference type="Proteomes" id="UP000224974"/>
    </source>
</evidence>
<gene>
    <name evidence="4" type="ORF">CRN84_10470</name>
</gene>
<dbReference type="InterPro" id="IPR012332">
    <property type="entry name" value="Autotransporter_pectin_lyase_C"/>
</dbReference>
<comment type="caution">
    <text evidence="4">The sequence shown here is derived from an EMBL/GenBank/DDBJ whole genome shotgun (WGS) entry which is preliminary data.</text>
</comment>
<proteinExistence type="predicted"/>
<dbReference type="InterPro" id="IPR005546">
    <property type="entry name" value="Autotransporte_beta"/>
</dbReference>
<dbReference type="Gene3D" id="2.160.20.20">
    <property type="match status" value="1"/>
</dbReference>
<keyword evidence="2" id="KW-0843">Virulence</keyword>
<dbReference type="InterPro" id="IPR024973">
    <property type="entry name" value="ESPR"/>
</dbReference>
<dbReference type="SMART" id="SM00869">
    <property type="entry name" value="Autotransporter"/>
    <property type="match status" value="1"/>
</dbReference>
<organism evidence="4 5">
    <name type="scientific">Budvicia aquatica</name>
    <dbReference type="NCBI Taxonomy" id="82979"/>
    <lineage>
        <taxon>Bacteria</taxon>
        <taxon>Pseudomonadati</taxon>
        <taxon>Pseudomonadota</taxon>
        <taxon>Gammaproteobacteria</taxon>
        <taxon>Enterobacterales</taxon>
        <taxon>Budviciaceae</taxon>
        <taxon>Budvicia</taxon>
    </lineage>
</organism>
<dbReference type="NCBIfam" id="TIGR01414">
    <property type="entry name" value="autotrans_barl"/>
    <property type="match status" value="1"/>
</dbReference>
<dbReference type="OrthoDB" id="6462569at2"/>
<dbReference type="InterPro" id="IPR011050">
    <property type="entry name" value="Pectin_lyase_fold/virulence"/>
</dbReference>
<dbReference type="STRING" id="1111728.GCA_000427805_04628"/>
<evidence type="ECO:0000313" key="4">
    <source>
        <dbReference type="EMBL" id="PHI29730.1"/>
    </source>
</evidence>
<dbReference type="InterPro" id="IPR013425">
    <property type="entry name" value="Autotrns_rpt"/>
</dbReference>
<dbReference type="PANTHER" id="PTHR12338">
    <property type="entry name" value="AUTOTRANSPORTER"/>
    <property type="match status" value="1"/>
</dbReference>
<dbReference type="InterPro" id="IPR050909">
    <property type="entry name" value="Bact_Autotransporter_VF"/>
</dbReference>
<accession>A0A2C6C038</accession>
<dbReference type="Pfam" id="PF12951">
    <property type="entry name" value="PATR"/>
    <property type="match status" value="4"/>
</dbReference>
<dbReference type="Pfam" id="PF18883">
    <property type="entry name" value="AC_1"/>
    <property type="match status" value="1"/>
</dbReference>
<name>A0A2C6C038_9GAMM</name>
<feature type="domain" description="Autotransporter" evidence="3">
    <location>
        <begin position="3446"/>
        <end position="3729"/>
    </location>
</feature>
<dbReference type="EMBL" id="PDDX01000001">
    <property type="protein sequence ID" value="PHI29730.1"/>
    <property type="molecule type" value="Genomic_DNA"/>
</dbReference>
<protein>
    <submittedName>
        <fullName evidence="4">Autotransporter outer membrane beta-barrel domain-containing protein</fullName>
    </submittedName>
</protein>
<dbReference type="SUPFAM" id="SSF51126">
    <property type="entry name" value="Pectin lyase-like"/>
    <property type="match status" value="1"/>
</dbReference>
<dbReference type="InterPro" id="IPR036709">
    <property type="entry name" value="Autotransporte_beta_dom_sf"/>
</dbReference>
<dbReference type="RefSeq" id="WP_099044124.1">
    <property type="nucleotide sequence ID" value="NZ_PDDX01000001.1"/>
</dbReference>
<dbReference type="InterPro" id="IPR046776">
    <property type="entry name" value="Pectate_lyase_5"/>
</dbReference>
<dbReference type="Pfam" id="PF20585">
    <property type="entry name" value="Pectate_lyase_5"/>
    <property type="match status" value="1"/>
</dbReference>
<dbReference type="Proteomes" id="UP000224974">
    <property type="component" value="Unassembled WGS sequence"/>
</dbReference>
<dbReference type="PANTHER" id="PTHR12338:SF5">
    <property type="entry name" value="ANTIGEN 43-RELATED"/>
    <property type="match status" value="1"/>
</dbReference>
<dbReference type="Gene3D" id="2.40.128.130">
    <property type="entry name" value="Autotransporter beta-domain"/>
    <property type="match status" value="1"/>
</dbReference>
<evidence type="ECO:0000259" key="3">
    <source>
        <dbReference type="PROSITE" id="PS51208"/>
    </source>
</evidence>
<keyword evidence="1" id="KW-0732">Signal</keyword>
<dbReference type="SUPFAM" id="SSF103515">
    <property type="entry name" value="Autotransporter"/>
    <property type="match status" value="1"/>
</dbReference>
<dbReference type="PROSITE" id="PS51208">
    <property type="entry name" value="AUTOTRANSPORTER"/>
    <property type="match status" value="1"/>
</dbReference>
<evidence type="ECO:0000256" key="1">
    <source>
        <dbReference type="ARBA" id="ARBA00022729"/>
    </source>
</evidence>
<evidence type="ECO:0000256" key="2">
    <source>
        <dbReference type="ARBA" id="ARBA00023026"/>
    </source>
</evidence>
<keyword evidence="5" id="KW-1185">Reference proteome</keyword>
<sequence>MNAVFKVIWNASLSLWTAVGEFAKGKQKAKTTCRFATSAFSVQLLDKTFSIRMGVLSAAIIGILSSQSAFAISATDCTAMGSSCVAVSTVAEFNTALTSGSATTILLLNNITMNSNVSVNQAASNRKNLVIDGGGFTLSTGVFSFVFSGQTNASWGGAGSFTLSNMAALTSSLAAGNTVVSMLGNTSSVDIVIDNIGSVTDSMLAVLGNIGAGGTPNLNSQLILGNFTQPISLTFGTNHQLAQASNIKFTGHFDLTATTGAFPAVFWTNSANANSLMHFGSTADVSITTPLFTNGSGGNGFYQYTLEDGAKFALNSGQNIFGSDNNGAQIGTYNSVTGFGSGAVLQLAAQNGGAYATGNGISNVGGGNTGGIGNGITQTGDVIYNLAAGSILNLTAGTGILATKTGATNNSGIYISSGAAINAGTAGISASHAGNGNILLENKAAGIITAVTGMSAINTGTATIKVANKGIINSTSAGISVASTSTQTVNVDNSSGTISASAGTGINVLTNALLNLVGGTINVTNAANGLTFAGTNNHSLADLIINLGGTGLAFSKAANANLALSHVTLNTANGTALNTLAGLTFASSANGRNTINITGSGTGIATTNVALSALNPTALDINVSGAGTGINVSGGGVDFSGANLNINVTNTGGTGLQVTDGAVTTTTIGTNTRINATGATAINFTGTAAKILNNNGTLSGTVNFAGAAGHTINNNGILNGSLITGSGNDTLTLGSTSQSNGVINLGDGNNNVAIQSGAQVSSITTGVGDDIFTINNMTVGSTYLGSLNAGSGDNTLNFNNSTNSLAAATTLQGFSNINLIGSLITLVSGGNVSGGIINIDDSSQLLFGSTFNNTLNASLGHVAGGDGSAIVNNGANVSLNQANAFAGNWQINQGGTLTASNSNQLGTTSITLNGTLNLNGMLTSNNALTGNGTLNVDTANNTFNFGGNTGTAFAGTVDMSNSNFVLNGNNTSALHNALFIASAGTSVGVDSGNQAIGDFTLNGGIVGFIDGSLISTDTLAVTDNSTIRVDPTLSTGGNLLDEDTGTAAQLISSSNTLSAAELAQLTLQDISGNSLGNGTLQNVIQGSNTVAQALYNYALSGNGGGLSVTTQLTQLALASGQSLTLTSVGAVNSDNTLSAKLTAAGNLIIGANNGTLTLSNSANDYTGSTSVNGGILNLGSNNALGQTSALNTAAGTNTNINGHSQTVGALTNAGTVTLGSGGALTSGLLTNGNILDITGGTLNLNAGGTSTATGGLTGSGTLNINGGDLVVSAANGSLGGQTHIASGAAATLTGAGTLGSSAITVSGDLNLNGANAAVANVLSGNGDINTNAAVTLTGNNSFSGAHHIGGAGALTVSQAGNLGASTATVNLDSNTAQLVLNGVSGSIANELSGVSGSTIEIVNGADTSLSADNSDFLGQYALSGNSTLTVASTANLGADSNVALAGTQDRLVLGGFSGIFANTVSGNGILQVADSASVTLTASHGVGSTVTVDIADATLTLADIALFNHALTGNGTLNVAKNDASTAFDFGSAVGSGFSGIVNLTNSVFALSANNTAALANATLKLSADNVTTVGTTDRTLHGLDLSGGTLIFDGAAPQSQASGVITVTDLALSSGTISVTGTDSWNNDNPVVAPNLSILDQDRGDIMLALINANNVSGNADNLDLMINGTAVTSGSQGVLSTIEQGGTTVANATHNYGLTSNNGTGGHGLYVNYGLSALELLTDGADALLLATDSSASSNKVLNALVSGAGGLQVDGSQGALTLANGNNSYRGATTINAGELILGANNAFGESSLLNILNGARANINGHSQTVGALTNAGTVTLGSGGALTSGLLTNGNIIDITGGTLNLSAGGTSTATGGLTGSGTLNINCGDLVVSAANGSLGGQTHIASGAAATLTGAGTLGSSAITVSGDLNLNGANAAVANVLSGNGDINTNAAVTLTGNNSFSGAHHIGGAGALTVSQAGNLGASTATVNLDSNTAQLVLNGVSGSIANELSGVSGSTIDIVNGADTSLSADNSDFLGQYALSGNSTLTVASTANLGADSNVALAGTQDRLVLGGFSGTFANTVSGNGILQVADGASVTLTASHGVGSTVTVDIADATLTLADIALFNHALTGNGTLNVTKNDASTAFDFGSAVGSGFSGIVNLTNSVFALSANNTAALANATLKLSADNVTTVGTTDRTLHGLELSGGTLIFDGAAPQSQASGVITVTDLALSNGTISVTGTDSWNNDNPVVAPNLSILDQDRGDIMLALINANNVSGNADNLDLMINGTAVTSGSQGVLSTIEQGGTTVANATHNYGLTSNNGTGGHGLYVNYGLSALELLTDGADALLLATDSSASSNKVLNALVSGAGGLQVDGSQGALTLANGNNSYRGATTINAGELILGANNAFGESSLLNILNGARANINGHSQTVGALTNAGTVTLGSGGALTSGLLTNGNILDITGGTLNLSAGGTSTATGGLTGSGTLNINGGDLVVSAANGSLGGQTHIASGAAATLTGAGTLGSSAITVSGDLNLNGANAAVANVLSGNGDINTNAAVTLTGNNSFSGAHHIGGAGALTVSQAGNLGASTATVNLDSNTAQLVLNGVSGSIANELSGVSGSTIEIVNGADTSLSADNSDFLGQYALSGNSTLTVASTANLGAGSNVALAGTQDRLVLGGFSGTFANTVSGNGILQVADSASVTLTASHGLGSTVTVDIADATLTLADIALFNHALTGNGTLNVAKNDASTAFDFGSAVGSGFSGIVNLQNTTFNLGGLNTSVLANSTLKLSNSSFASVADGVQNIGALSMNGGTILFNNLVDNSGVISSEGTIAADNINTIGGGTVRVNLPANVTPSLDGLSVMELDEGEIIVTLATGTATGTGQELTLTDNNGDPISSVFYQNIYNTGGSAPAALGSFNYGMTTGNNYDGLYVNYGLKALELLSTGNDALILTATLANNGKQSNDLSAQITGSGDLAFVSANDGSTVSLSNSTNTYTGATWVRSGNLRLDADGVLGQTSLLAMSNQTNVDLNGTQQRIGGLTTATGSLLNFNDGKLSVTGGGQVDGGLVGSGELALTAGTLSITQGNGGFTGRTNIASGATAHLYHTQALGGGMINNNGTLNLDSSTGILSNTLTGSHGNVLLTNSSNIQLAGNNSGYAGLFSTDVGTVLTAYNAQHLGDSSVVNRGKLVLDTASVWSLTNNISGNGMLVKRGSGSVIIEGNIVNAGLTTIEEGLLQLGSSAATSTLSLGESPSSQALVITLASNVVNLASDVLITANGSLGGYGQVTGNVENRGALIMPNALLGGDFGTFTIHGNYTGDNGTVVFNTILAGDSSATDRLMITGDTTGQSYVKVNNIGGTGARTSEGIKIINVGGNSSGKFTLNGRAVAGAYEYFLYQGGVNSPTDGDWYLRTKADDRRPEPASYTANLAAANTMFVSSLADRMGETLYTDVFTGEEKTTSLWLRNKGSHNRSRDDSGELKTQDNRYVMQLGGDVVQWSNNSQDLWRIGMMAGYANSSSSTVAQGSGYRSTGSVDGYSVGMYGTWFADSKDNIGAYVDSWLQYSWFNNQVNGQDLAAEKYDSKGFTTSVESGYTFKIGESASGSYFIQPKAQIIWMGVKADSHKETNGTVVTSDGNDNIQTRLGLKSFISTQRGVDEVKGPTFKPFVEASWIHNTKDFGTTLDGMTVKQAGAANVAEVKVGVEGQMNKKLDIWGNIGQQVGNQGYSDTSVMLGIKYNF</sequence>